<proteinExistence type="predicted"/>
<sequence>MAQGGAAQRCDRSIRSSGTQAPTRRRNTPPKVTSARWGSAQNRFQERLERMPAPRHRTTLHAVRAQGGQGDADQPTPGPCHRRPRGAWMIAEQRGCHPCRGPALNGPRPGSRCGTRQAHMPGRRCQGSVTAHVERCVAGARDRSIPFGEVAGAVTSRLARSCRSDSGDQFRGAHRTLSPLVVRWRGDPVGCRATAGCRPPPAPRTATSSPPRATAIPRSAAAGPSSTPSPITTALAPSSAPPPTFWAAR</sequence>
<organism evidence="2 3">
    <name type="scientific">Saccharothrix texasensis</name>
    <dbReference type="NCBI Taxonomy" id="103734"/>
    <lineage>
        <taxon>Bacteria</taxon>
        <taxon>Bacillati</taxon>
        <taxon>Actinomycetota</taxon>
        <taxon>Actinomycetes</taxon>
        <taxon>Pseudonocardiales</taxon>
        <taxon>Pseudonocardiaceae</taxon>
        <taxon>Saccharothrix</taxon>
    </lineage>
</organism>
<reference evidence="2 3" key="1">
    <citation type="submission" date="2018-11" db="EMBL/GenBank/DDBJ databases">
        <title>Sequencing the genomes of 1000 actinobacteria strains.</title>
        <authorList>
            <person name="Klenk H.-P."/>
        </authorList>
    </citation>
    <scope>NUCLEOTIDE SEQUENCE [LARGE SCALE GENOMIC DNA]</scope>
    <source>
        <strain evidence="2 3">DSM 44231</strain>
    </source>
</reference>
<feature type="region of interest" description="Disordered" evidence="1">
    <location>
        <begin position="192"/>
        <end position="249"/>
    </location>
</feature>
<comment type="caution">
    <text evidence="2">The sequence shown here is derived from an EMBL/GenBank/DDBJ whole genome shotgun (WGS) entry which is preliminary data.</text>
</comment>
<protein>
    <submittedName>
        <fullName evidence="2">Uncharacterized protein</fullName>
    </submittedName>
</protein>
<dbReference type="EMBL" id="RJKM01000001">
    <property type="protein sequence ID" value="ROP35054.1"/>
    <property type="molecule type" value="Genomic_DNA"/>
</dbReference>
<gene>
    <name evidence="2" type="ORF">EDD40_0267</name>
</gene>
<dbReference type="Proteomes" id="UP000268727">
    <property type="component" value="Unassembled WGS sequence"/>
</dbReference>
<feature type="compositionally biased region" description="Pro residues" evidence="1">
    <location>
        <begin position="239"/>
        <end position="249"/>
    </location>
</feature>
<evidence type="ECO:0000256" key="1">
    <source>
        <dbReference type="SAM" id="MobiDB-lite"/>
    </source>
</evidence>
<feature type="compositionally biased region" description="Low complexity" evidence="1">
    <location>
        <begin position="204"/>
        <end position="238"/>
    </location>
</feature>
<evidence type="ECO:0000313" key="3">
    <source>
        <dbReference type="Proteomes" id="UP000268727"/>
    </source>
</evidence>
<dbReference type="AlphaFoldDB" id="A0A3N1GXQ5"/>
<feature type="region of interest" description="Disordered" evidence="1">
    <location>
        <begin position="107"/>
        <end position="126"/>
    </location>
</feature>
<evidence type="ECO:0000313" key="2">
    <source>
        <dbReference type="EMBL" id="ROP35054.1"/>
    </source>
</evidence>
<accession>A0A3N1GXQ5</accession>
<keyword evidence="3" id="KW-1185">Reference proteome</keyword>
<name>A0A3N1GXQ5_9PSEU</name>
<feature type="region of interest" description="Disordered" evidence="1">
    <location>
        <begin position="1"/>
        <end position="41"/>
    </location>
</feature>